<dbReference type="PROSITE" id="PS50110">
    <property type="entry name" value="RESPONSE_REGULATORY"/>
    <property type="match status" value="1"/>
</dbReference>
<dbReference type="GO" id="GO:0000156">
    <property type="term" value="F:phosphorelay response regulator activity"/>
    <property type="evidence" value="ECO:0007669"/>
    <property type="project" value="TreeGrafter"/>
</dbReference>
<dbReference type="InterPro" id="IPR001789">
    <property type="entry name" value="Sig_transdc_resp-reg_receiver"/>
</dbReference>
<keyword evidence="4 7" id="KW-0238">DNA-binding</keyword>
<dbReference type="RefSeq" id="WP_055147678.1">
    <property type="nucleotide sequence ID" value="NZ_JXSZ01000006.1"/>
</dbReference>
<feature type="DNA-binding region" description="OmpR/PhoB-type" evidence="7">
    <location>
        <begin position="125"/>
        <end position="223"/>
    </location>
</feature>
<keyword evidence="5" id="KW-0804">Transcription</keyword>
<dbReference type="GO" id="GO:0006355">
    <property type="term" value="P:regulation of DNA-templated transcription"/>
    <property type="evidence" value="ECO:0007669"/>
    <property type="project" value="InterPro"/>
</dbReference>
<evidence type="ECO:0000256" key="4">
    <source>
        <dbReference type="ARBA" id="ARBA00023125"/>
    </source>
</evidence>
<dbReference type="PATRIC" id="fig|1605367.3.peg.3476"/>
<evidence type="ECO:0000256" key="3">
    <source>
        <dbReference type="ARBA" id="ARBA00023015"/>
    </source>
</evidence>
<evidence type="ECO:0000256" key="5">
    <source>
        <dbReference type="ARBA" id="ARBA00023163"/>
    </source>
</evidence>
<dbReference type="AlphaFoldDB" id="A0A0P7C6E5"/>
<evidence type="ECO:0000256" key="6">
    <source>
        <dbReference type="PROSITE-ProRule" id="PRU00169"/>
    </source>
</evidence>
<dbReference type="Proteomes" id="UP000050454">
    <property type="component" value="Unassembled WGS sequence"/>
</dbReference>
<reference evidence="10 11" key="1">
    <citation type="submission" date="2015-07" db="EMBL/GenBank/DDBJ databases">
        <title>The draft genome sequence of Leadbetterella sp. JN14-9.</title>
        <authorList>
            <person name="Liu Y."/>
            <person name="Du J."/>
            <person name="Shao Z."/>
        </authorList>
    </citation>
    <scope>NUCLEOTIDE SEQUENCE [LARGE SCALE GENOMIC DNA]</scope>
    <source>
        <strain evidence="10 11">JN14-9</strain>
    </source>
</reference>
<feature type="modified residue" description="4-aspartylphosphate" evidence="6">
    <location>
        <position position="51"/>
    </location>
</feature>
<evidence type="ECO:0000256" key="7">
    <source>
        <dbReference type="PROSITE-ProRule" id="PRU01091"/>
    </source>
</evidence>
<keyword evidence="3" id="KW-0805">Transcription regulation</keyword>
<evidence type="ECO:0000256" key="2">
    <source>
        <dbReference type="ARBA" id="ARBA00023012"/>
    </source>
</evidence>
<proteinExistence type="predicted"/>
<feature type="domain" description="Response regulatory" evidence="8">
    <location>
        <begin position="2"/>
        <end position="116"/>
    </location>
</feature>
<feature type="domain" description="OmpR/PhoB-type" evidence="9">
    <location>
        <begin position="125"/>
        <end position="223"/>
    </location>
</feature>
<accession>A0A0P7C6E5</accession>
<sequence length="224" mass="25479">MKILVIDDEPKLTAFLKEGLEEFGFKVTESNDPEIGEVLATSGKFDFIILDIHMPDITGFDIIRRVRAKEVSSAVIILSAMSSIEDKEEAFEAGADDFLVKPFELKELVLRIKNISKRTGASTSKKILMMADLVLDLNLKKAKRNEKEIALTNREFELLNYLFQNQGRVVSRAEIAEKVWGQNFDTGTNTIDVYINFLRRKIDTHSEKKLLHTVVGMGYLLHEK</sequence>
<dbReference type="InterPro" id="IPR011006">
    <property type="entry name" value="CheY-like_superfamily"/>
</dbReference>
<evidence type="ECO:0000313" key="11">
    <source>
        <dbReference type="Proteomes" id="UP000050454"/>
    </source>
</evidence>
<dbReference type="PROSITE" id="PS51755">
    <property type="entry name" value="OMPR_PHOB"/>
    <property type="match status" value="1"/>
</dbReference>
<keyword evidence="11" id="KW-1185">Reference proteome</keyword>
<dbReference type="GO" id="GO:0000976">
    <property type="term" value="F:transcription cis-regulatory region binding"/>
    <property type="evidence" value="ECO:0007669"/>
    <property type="project" value="TreeGrafter"/>
</dbReference>
<protein>
    <submittedName>
        <fullName evidence="10">Transcriptional regulator</fullName>
    </submittedName>
</protein>
<evidence type="ECO:0000259" key="9">
    <source>
        <dbReference type="PROSITE" id="PS51755"/>
    </source>
</evidence>
<dbReference type="SUPFAM" id="SSF52172">
    <property type="entry name" value="CheY-like"/>
    <property type="match status" value="1"/>
</dbReference>
<dbReference type="InterPro" id="IPR039420">
    <property type="entry name" value="WalR-like"/>
</dbReference>
<evidence type="ECO:0000256" key="1">
    <source>
        <dbReference type="ARBA" id="ARBA00022553"/>
    </source>
</evidence>
<evidence type="ECO:0000313" key="10">
    <source>
        <dbReference type="EMBL" id="KPM48958.1"/>
    </source>
</evidence>
<dbReference type="SMART" id="SM00862">
    <property type="entry name" value="Trans_reg_C"/>
    <property type="match status" value="1"/>
</dbReference>
<dbReference type="Gene3D" id="3.40.50.2300">
    <property type="match status" value="1"/>
</dbReference>
<dbReference type="InterPro" id="IPR036388">
    <property type="entry name" value="WH-like_DNA-bd_sf"/>
</dbReference>
<dbReference type="InterPro" id="IPR001867">
    <property type="entry name" value="OmpR/PhoB-type_DNA-bd"/>
</dbReference>
<dbReference type="SMART" id="SM00448">
    <property type="entry name" value="REC"/>
    <property type="match status" value="1"/>
</dbReference>
<keyword evidence="2" id="KW-0902">Two-component regulatory system</keyword>
<gene>
    <name evidence="10" type="ORF">AFM12_10445</name>
</gene>
<dbReference type="Pfam" id="PF00072">
    <property type="entry name" value="Response_reg"/>
    <property type="match status" value="1"/>
</dbReference>
<dbReference type="GO" id="GO:0032993">
    <property type="term" value="C:protein-DNA complex"/>
    <property type="evidence" value="ECO:0007669"/>
    <property type="project" value="TreeGrafter"/>
</dbReference>
<comment type="caution">
    <text evidence="10">The sequence shown here is derived from an EMBL/GenBank/DDBJ whole genome shotgun (WGS) entry which is preliminary data.</text>
</comment>
<dbReference type="Pfam" id="PF00486">
    <property type="entry name" value="Trans_reg_C"/>
    <property type="match status" value="1"/>
</dbReference>
<name>A0A0P7C6E5_9BACT</name>
<keyword evidence="1 6" id="KW-0597">Phosphoprotein</keyword>
<dbReference type="EMBL" id="LGTQ01000006">
    <property type="protein sequence ID" value="KPM48958.1"/>
    <property type="molecule type" value="Genomic_DNA"/>
</dbReference>
<dbReference type="PANTHER" id="PTHR48111">
    <property type="entry name" value="REGULATOR OF RPOS"/>
    <property type="match status" value="1"/>
</dbReference>
<dbReference type="Gene3D" id="1.10.10.10">
    <property type="entry name" value="Winged helix-like DNA-binding domain superfamily/Winged helix DNA-binding domain"/>
    <property type="match status" value="1"/>
</dbReference>
<dbReference type="STRING" id="1605367.AFM12_10445"/>
<dbReference type="FunFam" id="1.10.10.10:FF:000005">
    <property type="entry name" value="Two-component system response regulator"/>
    <property type="match status" value="1"/>
</dbReference>
<organism evidence="10 11">
    <name type="scientific">Jiulongibacter sediminis</name>
    <dbReference type="NCBI Taxonomy" id="1605367"/>
    <lineage>
        <taxon>Bacteria</taxon>
        <taxon>Pseudomonadati</taxon>
        <taxon>Bacteroidota</taxon>
        <taxon>Cytophagia</taxon>
        <taxon>Cytophagales</taxon>
        <taxon>Leadbetterellaceae</taxon>
        <taxon>Jiulongibacter</taxon>
    </lineage>
</organism>
<dbReference type="OrthoDB" id="5343479at2"/>
<evidence type="ECO:0000259" key="8">
    <source>
        <dbReference type="PROSITE" id="PS50110"/>
    </source>
</evidence>
<dbReference type="CDD" id="cd00383">
    <property type="entry name" value="trans_reg_C"/>
    <property type="match status" value="1"/>
</dbReference>
<dbReference type="GO" id="GO:0005829">
    <property type="term" value="C:cytosol"/>
    <property type="evidence" value="ECO:0007669"/>
    <property type="project" value="TreeGrafter"/>
</dbReference>
<dbReference type="PANTHER" id="PTHR48111:SF22">
    <property type="entry name" value="REGULATOR OF RPOS"/>
    <property type="match status" value="1"/>
</dbReference>